<feature type="transmembrane region" description="Helical" evidence="2">
    <location>
        <begin position="173"/>
        <end position="195"/>
    </location>
</feature>
<accession>A0A518BQP6</accession>
<dbReference type="KEGG" id="pbap:Pla133_44080"/>
<feature type="transmembrane region" description="Helical" evidence="2">
    <location>
        <begin position="26"/>
        <end position="46"/>
    </location>
</feature>
<dbReference type="RefSeq" id="WP_145069059.1">
    <property type="nucleotide sequence ID" value="NZ_CP036287.1"/>
</dbReference>
<dbReference type="EMBL" id="CP036287">
    <property type="protein sequence ID" value="QDU69289.1"/>
    <property type="molecule type" value="Genomic_DNA"/>
</dbReference>
<reference evidence="3 4" key="1">
    <citation type="submission" date="2019-02" db="EMBL/GenBank/DDBJ databases">
        <title>Deep-cultivation of Planctomycetes and their phenomic and genomic characterization uncovers novel biology.</title>
        <authorList>
            <person name="Wiegand S."/>
            <person name="Jogler M."/>
            <person name="Boedeker C."/>
            <person name="Pinto D."/>
            <person name="Vollmers J."/>
            <person name="Rivas-Marin E."/>
            <person name="Kohn T."/>
            <person name="Peeters S.H."/>
            <person name="Heuer A."/>
            <person name="Rast P."/>
            <person name="Oberbeckmann S."/>
            <person name="Bunk B."/>
            <person name="Jeske O."/>
            <person name="Meyerdierks A."/>
            <person name="Storesund J.E."/>
            <person name="Kallscheuer N."/>
            <person name="Luecker S."/>
            <person name="Lage O.M."/>
            <person name="Pohl T."/>
            <person name="Merkel B.J."/>
            <person name="Hornburger P."/>
            <person name="Mueller R.-W."/>
            <person name="Bruemmer F."/>
            <person name="Labrenz M."/>
            <person name="Spormann A.M."/>
            <person name="Op den Camp H."/>
            <person name="Overmann J."/>
            <person name="Amann R."/>
            <person name="Jetten M.S.M."/>
            <person name="Mascher T."/>
            <person name="Medema M.H."/>
            <person name="Devos D.P."/>
            <person name="Kaster A.-K."/>
            <person name="Ovreas L."/>
            <person name="Rohde M."/>
            <person name="Galperin M.Y."/>
            <person name="Jogler C."/>
        </authorList>
    </citation>
    <scope>NUCLEOTIDE SEQUENCE [LARGE SCALE GENOMIC DNA]</scope>
    <source>
        <strain evidence="3 4">Pla133</strain>
    </source>
</reference>
<feature type="transmembrane region" description="Helical" evidence="2">
    <location>
        <begin position="96"/>
        <end position="117"/>
    </location>
</feature>
<evidence type="ECO:0000313" key="3">
    <source>
        <dbReference type="EMBL" id="QDU69289.1"/>
    </source>
</evidence>
<keyword evidence="2" id="KW-0472">Membrane</keyword>
<gene>
    <name evidence="3" type="ORF">Pla133_44080</name>
</gene>
<feature type="transmembrane region" description="Helical" evidence="2">
    <location>
        <begin position="202"/>
        <end position="223"/>
    </location>
</feature>
<evidence type="ECO:0000256" key="2">
    <source>
        <dbReference type="SAM" id="Phobius"/>
    </source>
</evidence>
<keyword evidence="4" id="KW-1185">Reference proteome</keyword>
<feature type="transmembrane region" description="Helical" evidence="2">
    <location>
        <begin position="137"/>
        <end position="161"/>
    </location>
</feature>
<sequence length="378" mass="41431">MSDYRRSNVARALLADAVAQVLDNKVFRILAVLSALIVALTFAIGFREDSIWLLGGLREYFYEDLFSFFGATMPVGGTTQQEAVISFLQKLFVDYLAGYVGILFCIGATAFFVPAMLEKGFADTLFSKPVSRWSLLLSRYLAALLFIAFLSAFLVGGMHLGLSISSGYSDPSFLWSAITLVYLFALISSFSVLFGTFTRSTVAALLLTFAAYGVTTGVHNAWIPIQMGRELGAFDELEKSREEGRSNEVADTFIDGLIATAETLHYILPKTVDAKYITADLRDQVISDPEEARARSERRSRRGAGGDDDSAEAADSKAGGRASQGRRSADLDPWTWYETKVGWDASLPFNFGFSIASSLVFVGAALGLAWLRLRRISF</sequence>
<evidence type="ECO:0000256" key="1">
    <source>
        <dbReference type="SAM" id="MobiDB-lite"/>
    </source>
</evidence>
<dbReference type="PANTHER" id="PTHR43471">
    <property type="entry name" value="ABC TRANSPORTER PERMEASE"/>
    <property type="match status" value="1"/>
</dbReference>
<proteinExistence type="predicted"/>
<protein>
    <submittedName>
        <fullName evidence="3">ABC-2 family transporter protein</fullName>
    </submittedName>
</protein>
<keyword evidence="2" id="KW-0812">Transmembrane</keyword>
<evidence type="ECO:0000313" key="4">
    <source>
        <dbReference type="Proteomes" id="UP000316921"/>
    </source>
</evidence>
<organism evidence="3 4">
    <name type="scientific">Engelhardtia mirabilis</name>
    <dbReference type="NCBI Taxonomy" id="2528011"/>
    <lineage>
        <taxon>Bacteria</taxon>
        <taxon>Pseudomonadati</taxon>
        <taxon>Planctomycetota</taxon>
        <taxon>Planctomycetia</taxon>
        <taxon>Planctomycetia incertae sedis</taxon>
        <taxon>Engelhardtia</taxon>
    </lineage>
</organism>
<dbReference type="AlphaFoldDB" id="A0A518BQP6"/>
<keyword evidence="2" id="KW-1133">Transmembrane helix</keyword>
<feature type="transmembrane region" description="Helical" evidence="2">
    <location>
        <begin position="351"/>
        <end position="371"/>
    </location>
</feature>
<dbReference type="Proteomes" id="UP000316921">
    <property type="component" value="Chromosome"/>
</dbReference>
<name>A0A518BQP6_9BACT</name>
<dbReference type="PANTHER" id="PTHR43471:SF10">
    <property type="entry name" value="SLL1107 PROTEIN"/>
    <property type="match status" value="1"/>
</dbReference>
<feature type="region of interest" description="Disordered" evidence="1">
    <location>
        <begin position="288"/>
        <end position="328"/>
    </location>
</feature>
<feature type="compositionally biased region" description="Basic and acidic residues" evidence="1">
    <location>
        <begin position="288"/>
        <end position="297"/>
    </location>
</feature>